<keyword evidence="6 11" id="KW-0067">ATP-binding</keyword>
<proteinExistence type="inferred from homology"/>
<evidence type="ECO:0000259" key="10">
    <source>
        <dbReference type="PROSITE" id="PS50893"/>
    </source>
</evidence>
<evidence type="ECO:0000256" key="6">
    <source>
        <dbReference type="ARBA" id="ARBA00022840"/>
    </source>
</evidence>
<evidence type="ECO:0000313" key="12">
    <source>
        <dbReference type="Proteomes" id="UP001206983"/>
    </source>
</evidence>
<dbReference type="PANTHER" id="PTHR43553:SF24">
    <property type="entry name" value="ENERGY-COUPLING FACTOR TRANSPORTER ATP-BINDING PROTEIN ECFA1"/>
    <property type="match status" value="1"/>
</dbReference>
<evidence type="ECO:0000313" key="11">
    <source>
        <dbReference type="EMBL" id="MCQ6963159.1"/>
    </source>
</evidence>
<feature type="domain" description="ABC transporter" evidence="10">
    <location>
        <begin position="2"/>
        <end position="235"/>
    </location>
</feature>
<comment type="similarity">
    <text evidence="2">Belongs to the ABC transporter superfamily.</text>
</comment>
<dbReference type="Pfam" id="PF00005">
    <property type="entry name" value="ABC_tran"/>
    <property type="match status" value="1"/>
</dbReference>
<keyword evidence="12" id="KW-1185">Reference proteome</keyword>
<evidence type="ECO:0000256" key="9">
    <source>
        <dbReference type="ARBA" id="ARBA00025157"/>
    </source>
</evidence>
<evidence type="ECO:0000256" key="4">
    <source>
        <dbReference type="ARBA" id="ARBA00022475"/>
    </source>
</evidence>
<dbReference type="GO" id="GO:0043190">
    <property type="term" value="C:ATP-binding cassette (ABC) transporter complex"/>
    <property type="evidence" value="ECO:0007669"/>
    <property type="project" value="TreeGrafter"/>
</dbReference>
<dbReference type="PROSITE" id="PS50893">
    <property type="entry name" value="ABC_TRANSPORTER_2"/>
    <property type="match status" value="1"/>
</dbReference>
<dbReference type="Proteomes" id="UP001206983">
    <property type="component" value="Unassembled WGS sequence"/>
</dbReference>
<sequence length="267" mass="29241">MIDIRELRHTYPDGTPALDSVSLQIGKDEFIVIAGRNGSGKSSLIRHMNALLLPSDGSVHVNGLCTAQKEHHPAIRKAVGMVFQDPDSQFVGMTVEEDIAFGPENLGLPSSRIKELVEHSMETMGICELRFHSPRSLSGGQKQKLAIAGVLAMEPQCIVLDEITSMLDHLSRQEVLDAIRRIREQGTAVVYVTHRLGEAADADRLIIMDSGRIVADASPRDVFRKHDIERYGVEMPPVAALSKMLADAGFNIGLALTKDELLEDLCP</sequence>
<keyword evidence="3" id="KW-0813">Transport</keyword>
<dbReference type="CDD" id="cd03225">
    <property type="entry name" value="ABC_cobalt_CbiO_domain1"/>
    <property type="match status" value="1"/>
</dbReference>
<gene>
    <name evidence="11" type="ORF">PV02_04995</name>
</gene>
<name>A0AAE3HBL8_9EURY</name>
<dbReference type="SUPFAM" id="SSF52540">
    <property type="entry name" value="P-loop containing nucleoside triphosphate hydrolases"/>
    <property type="match status" value="1"/>
</dbReference>
<evidence type="ECO:0000256" key="8">
    <source>
        <dbReference type="ARBA" id="ARBA00023136"/>
    </source>
</evidence>
<comment type="subcellular location">
    <subcellularLocation>
        <location evidence="1">Cell membrane</location>
        <topology evidence="1">Peripheral membrane protein</topology>
    </subcellularLocation>
</comment>
<dbReference type="SMART" id="SM00382">
    <property type="entry name" value="AAA"/>
    <property type="match status" value="1"/>
</dbReference>
<protein>
    <submittedName>
        <fullName evidence="11">Cobalt transporter ATP-binding subunit</fullName>
    </submittedName>
</protein>
<evidence type="ECO:0000256" key="7">
    <source>
        <dbReference type="ARBA" id="ARBA00022967"/>
    </source>
</evidence>
<dbReference type="Gene3D" id="3.40.50.300">
    <property type="entry name" value="P-loop containing nucleotide triphosphate hydrolases"/>
    <property type="match status" value="1"/>
</dbReference>
<evidence type="ECO:0000256" key="5">
    <source>
        <dbReference type="ARBA" id="ARBA00022741"/>
    </source>
</evidence>
<dbReference type="InterPro" id="IPR017871">
    <property type="entry name" value="ABC_transporter-like_CS"/>
</dbReference>
<comment type="function">
    <text evidence="9">Probably part of an ABC transporter complex. Responsible for energy coupling to the transport system.</text>
</comment>
<dbReference type="InterPro" id="IPR015856">
    <property type="entry name" value="ABC_transpr_CbiO/EcfA_su"/>
</dbReference>
<keyword evidence="8" id="KW-0472">Membrane</keyword>
<comment type="caution">
    <text evidence="11">The sequence shown here is derived from an EMBL/GenBank/DDBJ whole genome shotgun (WGS) entry which is preliminary data.</text>
</comment>
<evidence type="ECO:0000256" key="1">
    <source>
        <dbReference type="ARBA" id="ARBA00004202"/>
    </source>
</evidence>
<dbReference type="PANTHER" id="PTHR43553">
    <property type="entry name" value="HEAVY METAL TRANSPORTER"/>
    <property type="match status" value="1"/>
</dbReference>
<keyword evidence="5" id="KW-0547">Nucleotide-binding</keyword>
<dbReference type="InterPro" id="IPR050095">
    <property type="entry name" value="ECF_ABC_transporter_ATP-bd"/>
</dbReference>
<dbReference type="FunFam" id="3.40.50.300:FF:000224">
    <property type="entry name" value="Energy-coupling factor transporter ATP-binding protein EcfA"/>
    <property type="match status" value="1"/>
</dbReference>
<reference evidence="11 12" key="1">
    <citation type="journal article" date="2011" name="Appl. Environ. Microbiol.">
        <title>Methanogenic archaea isolated from Taiwan's Chelungpu fault.</title>
        <authorList>
            <person name="Wu S.Y."/>
            <person name="Lai M.C."/>
        </authorList>
    </citation>
    <scope>NUCLEOTIDE SEQUENCE [LARGE SCALE GENOMIC DNA]</scope>
    <source>
        <strain evidence="11 12">St545Mb</strain>
    </source>
</reference>
<keyword evidence="4" id="KW-1003">Cell membrane</keyword>
<dbReference type="InterPro" id="IPR027417">
    <property type="entry name" value="P-loop_NTPase"/>
</dbReference>
<dbReference type="AlphaFoldDB" id="A0AAE3HBL8"/>
<dbReference type="PROSITE" id="PS00211">
    <property type="entry name" value="ABC_TRANSPORTER_1"/>
    <property type="match status" value="1"/>
</dbReference>
<accession>A0AAE3HBL8</accession>
<dbReference type="InterPro" id="IPR003439">
    <property type="entry name" value="ABC_transporter-like_ATP-bd"/>
</dbReference>
<dbReference type="EMBL" id="JTEO01000004">
    <property type="protein sequence ID" value="MCQ6963159.1"/>
    <property type="molecule type" value="Genomic_DNA"/>
</dbReference>
<keyword evidence="7" id="KW-1278">Translocase</keyword>
<dbReference type="GO" id="GO:0042626">
    <property type="term" value="F:ATPase-coupled transmembrane transporter activity"/>
    <property type="evidence" value="ECO:0007669"/>
    <property type="project" value="TreeGrafter"/>
</dbReference>
<dbReference type="InterPro" id="IPR003593">
    <property type="entry name" value="AAA+_ATPase"/>
</dbReference>
<organism evidence="11 12">
    <name type="scientific">Methanolobus chelungpuianus</name>
    <dbReference type="NCBI Taxonomy" id="502115"/>
    <lineage>
        <taxon>Archaea</taxon>
        <taxon>Methanobacteriati</taxon>
        <taxon>Methanobacteriota</taxon>
        <taxon>Stenosarchaea group</taxon>
        <taxon>Methanomicrobia</taxon>
        <taxon>Methanosarcinales</taxon>
        <taxon>Methanosarcinaceae</taxon>
        <taxon>Methanolobus</taxon>
    </lineage>
</organism>
<evidence type="ECO:0000256" key="3">
    <source>
        <dbReference type="ARBA" id="ARBA00022448"/>
    </source>
</evidence>
<dbReference type="GO" id="GO:0005524">
    <property type="term" value="F:ATP binding"/>
    <property type="evidence" value="ECO:0007669"/>
    <property type="project" value="UniProtKB-KW"/>
</dbReference>
<dbReference type="GO" id="GO:0016887">
    <property type="term" value="F:ATP hydrolysis activity"/>
    <property type="evidence" value="ECO:0007669"/>
    <property type="project" value="InterPro"/>
</dbReference>
<evidence type="ECO:0000256" key="2">
    <source>
        <dbReference type="ARBA" id="ARBA00005417"/>
    </source>
</evidence>